<keyword evidence="1" id="KW-0175">Coiled coil</keyword>
<feature type="coiled-coil region" evidence="1">
    <location>
        <begin position="10"/>
        <end position="44"/>
    </location>
</feature>
<evidence type="ECO:0000256" key="2">
    <source>
        <dbReference type="SAM" id="MobiDB-lite"/>
    </source>
</evidence>
<sequence length="277" mass="30300">MAANSEQYWRRQLAQTESEYEQIIQGLRDEVERQQRRCGDLVHENAMHRATVAADIRDFCQQYVANANQQQQQQQQQARWGPAAQRMLQGAKKDVDSIPLPTLLTFLHEYSHGLLQLPENRRKRLRQDTQLSPLHHRLRQRMLAHHRRTGREDELMEEWCSGEYDGSGVTLPSMPSLSASSSPTWPTTVPPRYADPEGKRQMAPANGESSPDGDGPPYPRRSGGSSGARTAAMAAGGAAVPTGKASATAGVGVINSGGEGGPVMAASAFGLPSLPPR</sequence>
<evidence type="ECO:0000313" key="3">
    <source>
        <dbReference type="EMBL" id="CAC5429775.1"/>
    </source>
</evidence>
<protein>
    <submittedName>
        <fullName evidence="3">Hypothetical_protein_conserved</fullName>
    </submittedName>
</protein>
<evidence type="ECO:0000313" key="4">
    <source>
        <dbReference type="Proteomes" id="UP000601710"/>
    </source>
</evidence>
<proteinExistence type="predicted"/>
<dbReference type="VEuPathDB" id="TriTrypDB:LDHU3_21.0440"/>
<accession>A0A6J8FDX9</accession>
<organism evidence="3 4">
    <name type="scientific">Leishmania donovani</name>
    <dbReference type="NCBI Taxonomy" id="5661"/>
    <lineage>
        <taxon>Eukaryota</taxon>
        <taxon>Discoba</taxon>
        <taxon>Euglenozoa</taxon>
        <taxon>Kinetoplastea</taxon>
        <taxon>Metakinetoplastina</taxon>
        <taxon>Trypanosomatida</taxon>
        <taxon>Trypanosomatidae</taxon>
        <taxon>Leishmaniinae</taxon>
        <taxon>Leishmania</taxon>
    </lineage>
</organism>
<dbReference type="EMBL" id="LR812641">
    <property type="protein sequence ID" value="CAC5429775.1"/>
    <property type="molecule type" value="Genomic_DNA"/>
</dbReference>
<dbReference type="VEuPathDB" id="TriTrypDB:LdCL_210009000"/>
<name>A0A6J8FDX9_LEIDO</name>
<reference evidence="3" key="1">
    <citation type="submission" date="2020-06" db="EMBL/GenBank/DDBJ databases">
        <authorList>
            <person name="Camacho E."/>
            <person name="Gonzalez-de la Fuente S."/>
            <person name="Rastrojo A."/>
            <person name="Peiro-Pastor R."/>
            <person name="Solana JC."/>
            <person name="Tabera L."/>
            <person name="Gamarro F."/>
            <person name="Carrasco-Ramiro F."/>
            <person name="Requena JM."/>
            <person name="Aguado B."/>
        </authorList>
    </citation>
    <scope>NUCLEOTIDE SEQUENCE</scope>
</reference>
<dbReference type="VEuPathDB" id="TriTrypDB:LdBPK_210420.1"/>
<evidence type="ECO:0000256" key="1">
    <source>
        <dbReference type="SAM" id="Coils"/>
    </source>
</evidence>
<feature type="compositionally biased region" description="Low complexity" evidence="2">
    <location>
        <begin position="171"/>
        <end position="191"/>
    </location>
</feature>
<dbReference type="AlphaFoldDB" id="A0A6J8FDX9"/>
<dbReference type="Proteomes" id="UP000601710">
    <property type="component" value="Chromosome 21"/>
</dbReference>
<gene>
    <name evidence="3" type="ORF">LDHU3_21.0440</name>
</gene>
<feature type="compositionally biased region" description="Low complexity" evidence="2">
    <location>
        <begin position="220"/>
        <end position="243"/>
    </location>
</feature>
<feature type="region of interest" description="Disordered" evidence="2">
    <location>
        <begin position="171"/>
        <end position="277"/>
    </location>
</feature>